<comment type="caution">
    <text evidence="2">The sequence shown here is derived from an EMBL/GenBank/DDBJ whole genome shotgun (WGS) entry which is preliminary data.</text>
</comment>
<evidence type="ECO:0000313" key="3">
    <source>
        <dbReference type="Proteomes" id="UP001057375"/>
    </source>
</evidence>
<evidence type="ECO:0000259" key="1">
    <source>
        <dbReference type="Pfam" id="PF02463"/>
    </source>
</evidence>
<dbReference type="InterPro" id="IPR027417">
    <property type="entry name" value="P-loop_NTPase"/>
</dbReference>
<name>A0ABQ5KRX3_9EUKA</name>
<dbReference type="PANTHER" id="PTHR43977">
    <property type="entry name" value="STRUCTURAL MAINTENANCE OF CHROMOSOMES PROTEIN 3"/>
    <property type="match status" value="1"/>
</dbReference>
<keyword evidence="3" id="KW-1185">Reference proteome</keyword>
<proteinExistence type="predicted"/>
<dbReference type="SUPFAM" id="SSF52540">
    <property type="entry name" value="P-loop containing nucleoside triphosphate hydrolases"/>
    <property type="match status" value="1"/>
</dbReference>
<dbReference type="Pfam" id="PF02463">
    <property type="entry name" value="SMC_N"/>
    <property type="match status" value="1"/>
</dbReference>
<reference evidence="2" key="1">
    <citation type="submission" date="2022-03" db="EMBL/GenBank/DDBJ databases">
        <title>Draft genome sequence of Aduncisulcus paluster, a free-living microaerophilic Fornicata.</title>
        <authorList>
            <person name="Yuyama I."/>
            <person name="Kume K."/>
            <person name="Tamura T."/>
            <person name="Inagaki Y."/>
            <person name="Hashimoto T."/>
        </authorList>
    </citation>
    <scope>NUCLEOTIDE SEQUENCE</scope>
    <source>
        <strain evidence="2">NY0171</strain>
    </source>
</reference>
<protein>
    <recommendedName>
        <fullName evidence="1">RecF/RecN/SMC N-terminal domain-containing protein</fullName>
    </recommendedName>
</protein>
<dbReference type="EMBL" id="BQXS01010947">
    <property type="protein sequence ID" value="GKT35224.1"/>
    <property type="molecule type" value="Genomic_DNA"/>
</dbReference>
<evidence type="ECO:0000313" key="2">
    <source>
        <dbReference type="EMBL" id="GKT35224.1"/>
    </source>
</evidence>
<sequence length="123" mass="13565">GLKVNVNFTGTAPHSMKELSGGQRTIVALSLVFAIQQCIPAPVYVLDETDAALDARYRANVAKSLYERAVNTQFLVTSFRGELCGVADRCWCVESGERESELKVVTGEQALEVIKNQEEEEEK</sequence>
<feature type="non-terminal residue" evidence="2">
    <location>
        <position position="1"/>
    </location>
</feature>
<dbReference type="InterPro" id="IPR003395">
    <property type="entry name" value="RecF/RecN/SMC_N"/>
</dbReference>
<gene>
    <name evidence="2" type="ORF">ADUPG1_008425</name>
</gene>
<organism evidence="2 3">
    <name type="scientific">Aduncisulcus paluster</name>
    <dbReference type="NCBI Taxonomy" id="2918883"/>
    <lineage>
        <taxon>Eukaryota</taxon>
        <taxon>Metamonada</taxon>
        <taxon>Carpediemonas-like organisms</taxon>
        <taxon>Aduncisulcus</taxon>
    </lineage>
</organism>
<accession>A0ABQ5KRX3</accession>
<dbReference type="Proteomes" id="UP001057375">
    <property type="component" value="Unassembled WGS sequence"/>
</dbReference>
<feature type="domain" description="RecF/RecN/SMC N-terminal" evidence="1">
    <location>
        <begin position="17"/>
        <end position="95"/>
    </location>
</feature>
<dbReference type="Gene3D" id="3.40.50.300">
    <property type="entry name" value="P-loop containing nucleotide triphosphate hydrolases"/>
    <property type="match status" value="1"/>
</dbReference>